<keyword evidence="6" id="KW-1185">Reference proteome</keyword>
<dbReference type="PANTHER" id="PTHR46231">
    <property type="entry name" value="ANKYRIN REPEAT AND BTB/POZ DOMAIN-CONTAINING PROTEIN 1"/>
    <property type="match status" value="1"/>
</dbReference>
<dbReference type="EMBL" id="CAUJNA010001203">
    <property type="protein sequence ID" value="CAJ1385187.1"/>
    <property type="molecule type" value="Genomic_DNA"/>
</dbReference>
<dbReference type="InterPro" id="IPR011333">
    <property type="entry name" value="SKP1/BTB/POZ_sf"/>
</dbReference>
<dbReference type="GO" id="GO:0005737">
    <property type="term" value="C:cytoplasm"/>
    <property type="evidence" value="ECO:0007669"/>
    <property type="project" value="TreeGrafter"/>
</dbReference>
<evidence type="ECO:0000313" key="5">
    <source>
        <dbReference type="EMBL" id="CAJ1385187.1"/>
    </source>
</evidence>
<evidence type="ECO:0000256" key="1">
    <source>
        <dbReference type="ARBA" id="ARBA00022737"/>
    </source>
</evidence>
<keyword evidence="2" id="KW-0040">ANK repeat</keyword>
<reference evidence="5" key="1">
    <citation type="submission" date="2023-08" db="EMBL/GenBank/DDBJ databases">
        <authorList>
            <person name="Chen Y."/>
            <person name="Shah S."/>
            <person name="Dougan E. K."/>
            <person name="Thang M."/>
            <person name="Chan C."/>
        </authorList>
    </citation>
    <scope>NUCLEOTIDE SEQUENCE</scope>
</reference>
<feature type="region of interest" description="Disordered" evidence="3">
    <location>
        <begin position="281"/>
        <end position="305"/>
    </location>
</feature>
<dbReference type="CDD" id="cd18186">
    <property type="entry name" value="BTB_POZ_ZBTB_KLHL-like"/>
    <property type="match status" value="1"/>
</dbReference>
<dbReference type="InterPro" id="IPR000210">
    <property type="entry name" value="BTB/POZ_dom"/>
</dbReference>
<dbReference type="PROSITE" id="PS50097">
    <property type="entry name" value="BTB"/>
    <property type="match status" value="1"/>
</dbReference>
<sequence length="735" mass="80354">MLHQWCQCYWRALHGQSSSHGEGLNAMFQVLIAITQQSQAQTQTQATQAPRKIGPSASAAFPVPALGAYLNQLDFRNVFSQTLFYDMLGHTRSSQTSVSTELQAGLSDACPDMARAVNTWQYAIRNLKKAAAPKLDAGTMQYITQIEADTNAFAAQMSDQNFPLIMSNNRQAVVLIALAIVKLRRSRLLQEDTEGILDMLSMRAGEPIAGGDIVKTALALESQIAQGSISDGSGIKSSKLFAEWETACPSEVADFRRAEADICSARDDWCLSETSHESECGSVEGVSEAQGPSDGSIGPASSPPCTSIAPVCSEMQELPVAEGGEARVSHHAIAAEAKVAVNPSMPLRKPSRSTPTRSNGKRSTDTERRSPGNAPKRSSSLGCLVGPLQSGGPLATDGDPLWNSPKLVRGSSGTKKMDLADARREEACVMLGGKPQTDTRHCRLVQACRNQLFLLCSGEVVMPETVHSRPLDPRQLRRLTFVEAKEAGLALQSRCPPGENDLDPSDCWDVDFSLEEAVRPEIRLYAGTRPDVTLCCNGRKLLAHRRILSEVSYFESLFQGSFAERGTDLLTIDEDLDALIEVIRWIYCRSATSDKDRAFDLLRLAEFYGIDGLIDHAARVLASPALSSDAMASILPGIRAVSQGSCSGNIAYQSYFCTGKFLYRRPVRDLLERGAGPLPQGKELLLGPGLRRQKLSFCQHQLVRHHWSQKPKALLCCRRRRTWFFPPLFGLRSLN</sequence>
<organism evidence="5 6">
    <name type="scientific">Effrenium voratum</name>
    <dbReference type="NCBI Taxonomy" id="2562239"/>
    <lineage>
        <taxon>Eukaryota</taxon>
        <taxon>Sar</taxon>
        <taxon>Alveolata</taxon>
        <taxon>Dinophyceae</taxon>
        <taxon>Suessiales</taxon>
        <taxon>Symbiodiniaceae</taxon>
        <taxon>Effrenium</taxon>
    </lineage>
</organism>
<feature type="domain" description="BTB" evidence="4">
    <location>
        <begin position="530"/>
        <end position="595"/>
    </location>
</feature>
<dbReference type="Pfam" id="PF00651">
    <property type="entry name" value="BTB"/>
    <property type="match status" value="1"/>
</dbReference>
<protein>
    <recommendedName>
        <fullName evidence="4">BTB domain-containing protein</fullName>
    </recommendedName>
</protein>
<proteinExistence type="predicted"/>
<evidence type="ECO:0000313" key="6">
    <source>
        <dbReference type="Proteomes" id="UP001178507"/>
    </source>
</evidence>
<evidence type="ECO:0000256" key="3">
    <source>
        <dbReference type="SAM" id="MobiDB-lite"/>
    </source>
</evidence>
<accession>A0AA36MVD2</accession>
<dbReference type="Proteomes" id="UP001178507">
    <property type="component" value="Unassembled WGS sequence"/>
</dbReference>
<dbReference type="InterPro" id="IPR044515">
    <property type="entry name" value="ABTB1"/>
</dbReference>
<dbReference type="PANTHER" id="PTHR46231:SF1">
    <property type="entry name" value="ANKYRIN REPEAT AND BTB_POZ DOMAIN-CONTAINING PROTEIN 1"/>
    <property type="match status" value="1"/>
</dbReference>
<dbReference type="AlphaFoldDB" id="A0AA36MVD2"/>
<name>A0AA36MVD2_9DINO</name>
<evidence type="ECO:0000259" key="4">
    <source>
        <dbReference type="PROSITE" id="PS50097"/>
    </source>
</evidence>
<evidence type="ECO:0000256" key="2">
    <source>
        <dbReference type="ARBA" id="ARBA00023043"/>
    </source>
</evidence>
<dbReference type="SMART" id="SM00225">
    <property type="entry name" value="BTB"/>
    <property type="match status" value="1"/>
</dbReference>
<dbReference type="Gene3D" id="3.30.710.10">
    <property type="entry name" value="Potassium Channel Kv1.1, Chain A"/>
    <property type="match status" value="1"/>
</dbReference>
<feature type="region of interest" description="Disordered" evidence="3">
    <location>
        <begin position="337"/>
        <end position="417"/>
    </location>
</feature>
<dbReference type="GO" id="GO:0000151">
    <property type="term" value="C:ubiquitin ligase complex"/>
    <property type="evidence" value="ECO:0007669"/>
    <property type="project" value="TreeGrafter"/>
</dbReference>
<comment type="caution">
    <text evidence="5">The sequence shown here is derived from an EMBL/GenBank/DDBJ whole genome shotgun (WGS) entry which is preliminary data.</text>
</comment>
<keyword evidence="1" id="KW-0677">Repeat</keyword>
<dbReference type="SUPFAM" id="SSF54695">
    <property type="entry name" value="POZ domain"/>
    <property type="match status" value="1"/>
</dbReference>
<gene>
    <name evidence="5" type="ORF">EVOR1521_LOCUS11840</name>
</gene>